<dbReference type="PANTHER" id="PTHR43576:SF3">
    <property type="entry name" value="ALPHA-L-ARABINOFURANOSIDASE C"/>
    <property type="match status" value="1"/>
</dbReference>
<evidence type="ECO:0000313" key="4">
    <source>
        <dbReference type="EMBL" id="CAF9925466.1"/>
    </source>
</evidence>
<dbReference type="Proteomes" id="UP000664203">
    <property type="component" value="Unassembled WGS sequence"/>
</dbReference>
<reference evidence="4" key="1">
    <citation type="submission" date="2021-03" db="EMBL/GenBank/DDBJ databases">
        <authorList>
            <person name="Tagirdzhanova G."/>
        </authorList>
    </citation>
    <scope>NUCLEOTIDE SEQUENCE</scope>
</reference>
<dbReference type="OrthoDB" id="3032304at2759"/>
<comment type="function">
    <text evidence="2">Alpha-L-arabinofuranosidase involved in the degradation of arabinoxylan, a major component of plant hemicellulose. Acts only on small linear 1,5-alpha-linked L-arabinofuranosyl oligosaccharides.</text>
</comment>
<dbReference type="SUPFAM" id="SSF51445">
    <property type="entry name" value="(Trans)glycosidases"/>
    <property type="match status" value="1"/>
</dbReference>
<dbReference type="PANTHER" id="PTHR43576">
    <property type="entry name" value="ALPHA-L-ARABINOFURANOSIDASE C-RELATED"/>
    <property type="match status" value="1"/>
</dbReference>
<evidence type="ECO:0000256" key="1">
    <source>
        <dbReference type="ARBA" id="ARBA00004834"/>
    </source>
</evidence>
<dbReference type="InterPro" id="IPR010720">
    <property type="entry name" value="Alpha-L-AF_C"/>
</dbReference>
<name>A0A8H3FGE3_9LECA</name>
<dbReference type="GO" id="GO:0046556">
    <property type="term" value="F:alpha-L-arabinofuranosidase activity"/>
    <property type="evidence" value="ECO:0007669"/>
    <property type="project" value="UniProtKB-EC"/>
</dbReference>
<evidence type="ECO:0000259" key="3">
    <source>
        <dbReference type="Pfam" id="PF06964"/>
    </source>
</evidence>
<evidence type="ECO:0000256" key="2">
    <source>
        <dbReference type="ARBA" id="ARBA00037415"/>
    </source>
</evidence>
<sequence length="111" mass="12875">MVWNAALIANKVVVKDVTWRPKVCLDEWNVWDPKRAEGEKVGEEKYTLSDALAVGKWLNFFVRQSDKFGMVCLAQAVIVLGPLLTSEKGMVRQTIWWPLWLFSKYMKSERV</sequence>
<dbReference type="EMBL" id="CAJPDR010000204">
    <property type="protein sequence ID" value="CAF9925466.1"/>
    <property type="molecule type" value="Genomic_DNA"/>
</dbReference>
<dbReference type="GO" id="GO:0031222">
    <property type="term" value="P:arabinan catabolic process"/>
    <property type="evidence" value="ECO:0007669"/>
    <property type="project" value="UniProtKB-UniPathway"/>
</dbReference>
<evidence type="ECO:0000313" key="5">
    <source>
        <dbReference type="Proteomes" id="UP000664203"/>
    </source>
</evidence>
<comment type="pathway">
    <text evidence="1">Glycan metabolism; L-arabinan degradation.</text>
</comment>
<protein>
    <recommendedName>
        <fullName evidence="3">Alpha-L-arabinofuranosidase C-terminal domain-containing protein</fullName>
    </recommendedName>
</protein>
<dbReference type="Gene3D" id="3.20.20.80">
    <property type="entry name" value="Glycosidases"/>
    <property type="match status" value="1"/>
</dbReference>
<dbReference type="AlphaFoldDB" id="A0A8H3FGE3"/>
<accession>A0A8H3FGE3</accession>
<comment type="caution">
    <text evidence="4">The sequence shown here is derived from an EMBL/GenBank/DDBJ whole genome shotgun (WGS) entry which is preliminary data.</text>
</comment>
<dbReference type="GO" id="GO:0046373">
    <property type="term" value="P:L-arabinose metabolic process"/>
    <property type="evidence" value="ECO:0007669"/>
    <property type="project" value="InterPro"/>
</dbReference>
<gene>
    <name evidence="4" type="ORF">ALECFALPRED_003143</name>
</gene>
<organism evidence="4 5">
    <name type="scientific">Alectoria fallacina</name>
    <dbReference type="NCBI Taxonomy" id="1903189"/>
    <lineage>
        <taxon>Eukaryota</taxon>
        <taxon>Fungi</taxon>
        <taxon>Dikarya</taxon>
        <taxon>Ascomycota</taxon>
        <taxon>Pezizomycotina</taxon>
        <taxon>Lecanoromycetes</taxon>
        <taxon>OSLEUM clade</taxon>
        <taxon>Lecanoromycetidae</taxon>
        <taxon>Lecanorales</taxon>
        <taxon>Lecanorineae</taxon>
        <taxon>Parmeliaceae</taxon>
        <taxon>Alectoria</taxon>
    </lineage>
</organism>
<dbReference type="UniPathway" id="UPA00667"/>
<feature type="domain" description="Alpha-L-arabinofuranosidase C-terminal" evidence="3">
    <location>
        <begin position="26"/>
        <end position="109"/>
    </location>
</feature>
<keyword evidence="5" id="KW-1185">Reference proteome</keyword>
<proteinExistence type="predicted"/>
<dbReference type="Pfam" id="PF06964">
    <property type="entry name" value="Alpha-L-AF_C"/>
    <property type="match status" value="1"/>
</dbReference>
<dbReference type="InterPro" id="IPR017853">
    <property type="entry name" value="GH"/>
</dbReference>